<organism evidence="4 5">
    <name type="scientific">Perkinsus olseni</name>
    <name type="common">Perkinsus atlanticus</name>
    <dbReference type="NCBI Taxonomy" id="32597"/>
    <lineage>
        <taxon>Eukaryota</taxon>
        <taxon>Sar</taxon>
        <taxon>Alveolata</taxon>
        <taxon>Perkinsozoa</taxon>
        <taxon>Perkinsea</taxon>
        <taxon>Perkinsida</taxon>
        <taxon>Perkinsidae</taxon>
        <taxon>Perkinsus</taxon>
    </lineage>
</organism>
<reference evidence="5 6" key="1">
    <citation type="submission" date="2020-04" db="EMBL/GenBank/DDBJ databases">
        <title>Perkinsus olseni comparative genomics.</title>
        <authorList>
            <person name="Bogema D.R."/>
        </authorList>
    </citation>
    <scope>NUCLEOTIDE SEQUENCE [LARGE SCALE GENOMIC DNA]</scope>
    <source>
        <strain evidence="3">ATCC PRA-205</strain>
        <strain evidence="4 5">ATCC PRA-207</strain>
    </source>
</reference>
<dbReference type="EMBL" id="JABANO010020638">
    <property type="protein sequence ID" value="KAF4728150.1"/>
    <property type="molecule type" value="Genomic_DNA"/>
</dbReference>
<gene>
    <name evidence="3" type="ORF">FOZ62_015633</name>
    <name evidence="4" type="ORF">FOZ63_025724</name>
</gene>
<feature type="transmembrane region" description="Helical" evidence="2">
    <location>
        <begin position="42"/>
        <end position="65"/>
    </location>
</feature>
<evidence type="ECO:0000313" key="4">
    <source>
        <dbReference type="EMBL" id="KAF4728150.1"/>
    </source>
</evidence>
<dbReference type="Proteomes" id="UP000574390">
    <property type="component" value="Unassembled WGS sequence"/>
</dbReference>
<feature type="region of interest" description="Disordered" evidence="1">
    <location>
        <begin position="1"/>
        <end position="31"/>
    </location>
</feature>
<evidence type="ECO:0000256" key="1">
    <source>
        <dbReference type="SAM" id="MobiDB-lite"/>
    </source>
</evidence>
<keyword evidence="2" id="KW-1133">Transmembrane helix</keyword>
<dbReference type="EMBL" id="JABANM010036749">
    <property type="protein sequence ID" value="KAF4687689.1"/>
    <property type="molecule type" value="Genomic_DNA"/>
</dbReference>
<name>A0A7J6S7Z5_PEROL</name>
<evidence type="ECO:0000313" key="3">
    <source>
        <dbReference type="EMBL" id="KAF4687689.1"/>
    </source>
</evidence>
<dbReference type="Proteomes" id="UP000553632">
    <property type="component" value="Unassembled WGS sequence"/>
</dbReference>
<evidence type="ECO:0000313" key="6">
    <source>
        <dbReference type="Proteomes" id="UP000574390"/>
    </source>
</evidence>
<sequence>MTTNEVPSRRSRRRRRAGGVEGVDFDEPEDERTMERGHSRMILLVFCVMWSILSVIASVIFAIFAANQRQANLILLSLLFACLISLQAGIVIYSERTQPLLAKAVTKGFGWLFRNPPRLAAFFWMLTTIGAVIVFGFLISALATHSAVGQLRTAGFITFILIGVGWLSITVGVLFSSVFRDVRLRVGDGWEELQEVGDSETIGRPTEDSGTRLQNNS</sequence>
<keyword evidence="2" id="KW-0472">Membrane</keyword>
<evidence type="ECO:0000256" key="2">
    <source>
        <dbReference type="SAM" id="Phobius"/>
    </source>
</evidence>
<comment type="caution">
    <text evidence="4">The sequence shown here is derived from an EMBL/GenBank/DDBJ whole genome shotgun (WGS) entry which is preliminary data.</text>
</comment>
<keyword evidence="2" id="KW-0812">Transmembrane</keyword>
<keyword evidence="5" id="KW-1185">Reference proteome</keyword>
<proteinExistence type="predicted"/>
<dbReference type="AlphaFoldDB" id="A0A7J6S7Z5"/>
<feature type="region of interest" description="Disordered" evidence="1">
    <location>
        <begin position="197"/>
        <end position="217"/>
    </location>
</feature>
<accession>A0A7J6S7Z5</accession>
<evidence type="ECO:0000313" key="5">
    <source>
        <dbReference type="Proteomes" id="UP000553632"/>
    </source>
</evidence>
<feature type="transmembrane region" description="Helical" evidence="2">
    <location>
        <begin position="154"/>
        <end position="175"/>
    </location>
</feature>
<feature type="transmembrane region" description="Helical" evidence="2">
    <location>
        <begin position="119"/>
        <end position="142"/>
    </location>
</feature>
<protein>
    <submittedName>
        <fullName evidence="4">Uncharacterized protein</fullName>
    </submittedName>
</protein>
<feature type="transmembrane region" description="Helical" evidence="2">
    <location>
        <begin position="71"/>
        <end position="93"/>
    </location>
</feature>